<dbReference type="GO" id="GO:0003677">
    <property type="term" value="F:DNA binding"/>
    <property type="evidence" value="ECO:0007669"/>
    <property type="project" value="InterPro"/>
</dbReference>
<dbReference type="Gene3D" id="1.10.260.40">
    <property type="entry name" value="lambda repressor-like DNA-binding domains"/>
    <property type="match status" value="1"/>
</dbReference>
<name>A0A8J3RNT0_9ACTN</name>
<organism evidence="1 2">
    <name type="scientific">Planobispora longispora</name>
    <dbReference type="NCBI Taxonomy" id="28887"/>
    <lineage>
        <taxon>Bacteria</taxon>
        <taxon>Bacillati</taxon>
        <taxon>Actinomycetota</taxon>
        <taxon>Actinomycetes</taxon>
        <taxon>Streptosporangiales</taxon>
        <taxon>Streptosporangiaceae</taxon>
        <taxon>Planobispora</taxon>
    </lineage>
</organism>
<gene>
    <name evidence="1" type="ORF">Plo01_47730</name>
</gene>
<comment type="caution">
    <text evidence="1">The sequence shown here is derived from an EMBL/GenBank/DDBJ whole genome shotgun (WGS) entry which is preliminary data.</text>
</comment>
<evidence type="ECO:0000313" key="2">
    <source>
        <dbReference type="Proteomes" id="UP000616724"/>
    </source>
</evidence>
<dbReference type="AlphaFoldDB" id="A0A8J3RNT0"/>
<proteinExistence type="predicted"/>
<keyword evidence="2" id="KW-1185">Reference proteome</keyword>
<sequence length="244" mass="27034">MNENLRHALIRARLHPVDIAARLAVDPKTVTRWIGGRIPHPRHRLAVADLLGLDEGELWPAGTHSRRGISDEIKAVYAHRWAVPVDVWRSFFQAADKEIGILVYSGLFLAEDAGCLRALGERAQAGVRVRIILGDPDSPHVATRGVEEGVGGDVMTARVRNALTLFQPLQNIEGIEIRLHRTVLYNSIYRADDDLLVNLHAYGTRAADAPVIYLTHTEADNTAATYLDSFERVWTSAKPATQTL</sequence>
<dbReference type="RefSeq" id="WP_203892857.1">
    <property type="nucleotide sequence ID" value="NZ_BOOH01000039.1"/>
</dbReference>
<dbReference type="Proteomes" id="UP000616724">
    <property type="component" value="Unassembled WGS sequence"/>
</dbReference>
<reference evidence="1 2" key="1">
    <citation type="submission" date="2021-01" db="EMBL/GenBank/DDBJ databases">
        <title>Whole genome shotgun sequence of Planobispora longispora NBRC 13918.</title>
        <authorList>
            <person name="Komaki H."/>
            <person name="Tamura T."/>
        </authorList>
    </citation>
    <scope>NUCLEOTIDE SEQUENCE [LARGE SCALE GENOMIC DNA]</scope>
    <source>
        <strain evidence="1 2">NBRC 13918</strain>
    </source>
</reference>
<dbReference type="InterPro" id="IPR010982">
    <property type="entry name" value="Lambda_DNA-bd_dom_sf"/>
</dbReference>
<evidence type="ECO:0000313" key="1">
    <source>
        <dbReference type="EMBL" id="GIH78344.1"/>
    </source>
</evidence>
<protein>
    <submittedName>
        <fullName evidence="1">Transcriptional regulator</fullName>
    </submittedName>
</protein>
<dbReference type="SUPFAM" id="SSF56024">
    <property type="entry name" value="Phospholipase D/nuclease"/>
    <property type="match status" value="1"/>
</dbReference>
<accession>A0A8J3RNT0</accession>
<dbReference type="EMBL" id="BOOH01000039">
    <property type="protein sequence ID" value="GIH78344.1"/>
    <property type="molecule type" value="Genomic_DNA"/>
</dbReference>